<organism evidence="13 14">
    <name type="scientific">Bordetella genomosp. 9</name>
    <dbReference type="NCBI Taxonomy" id="1416803"/>
    <lineage>
        <taxon>Bacteria</taxon>
        <taxon>Pseudomonadati</taxon>
        <taxon>Pseudomonadota</taxon>
        <taxon>Betaproteobacteria</taxon>
        <taxon>Burkholderiales</taxon>
        <taxon>Alcaligenaceae</taxon>
        <taxon>Bordetella</taxon>
    </lineage>
</organism>
<dbReference type="PANTHER" id="PTHR20857">
    <property type="entry name" value="THIAMINE-PHOSPHATE PYROPHOSPHORYLASE"/>
    <property type="match status" value="1"/>
</dbReference>
<dbReference type="STRING" id="1416803.CAL13_18470"/>
<dbReference type="GO" id="GO:0009228">
    <property type="term" value="P:thiamine biosynthetic process"/>
    <property type="evidence" value="ECO:0007669"/>
    <property type="project" value="UniProtKB-KW"/>
</dbReference>
<keyword evidence="2 9" id="KW-0808">Transferase</keyword>
<comment type="similarity">
    <text evidence="9 10">Belongs to the thiamine-phosphate synthase family.</text>
</comment>
<dbReference type="InterPro" id="IPR022998">
    <property type="entry name" value="ThiamineP_synth_TenI"/>
</dbReference>
<evidence type="ECO:0000256" key="11">
    <source>
        <dbReference type="RuleBase" id="RU004253"/>
    </source>
</evidence>
<dbReference type="EMBL" id="NEVJ01000003">
    <property type="protein sequence ID" value="OZI20587.1"/>
    <property type="molecule type" value="Genomic_DNA"/>
</dbReference>
<dbReference type="PANTHER" id="PTHR20857:SF15">
    <property type="entry name" value="THIAMINE-PHOSPHATE SYNTHASE"/>
    <property type="match status" value="1"/>
</dbReference>
<evidence type="ECO:0000313" key="13">
    <source>
        <dbReference type="EMBL" id="OZI20587.1"/>
    </source>
</evidence>
<feature type="binding site" evidence="9">
    <location>
        <position position="109"/>
    </location>
    <ligand>
        <name>4-amino-2-methyl-5-(diphosphooxymethyl)pyrimidine</name>
        <dbReference type="ChEBI" id="CHEBI:57841"/>
    </ligand>
</feature>
<name>A0A261R731_9BORD</name>
<dbReference type="InterPro" id="IPR013785">
    <property type="entry name" value="Aldolase_TIM"/>
</dbReference>
<dbReference type="OrthoDB" id="9810880at2"/>
<dbReference type="AlphaFoldDB" id="A0A261R731"/>
<feature type="binding site" evidence="9">
    <location>
        <position position="172"/>
    </location>
    <ligand>
        <name>2-[(2R,5Z)-2-carboxy-4-methylthiazol-5(2H)-ylidene]ethyl phosphate</name>
        <dbReference type="ChEBI" id="CHEBI:62899"/>
    </ligand>
</feature>
<evidence type="ECO:0000256" key="7">
    <source>
        <dbReference type="ARBA" id="ARBA00047851"/>
    </source>
</evidence>
<dbReference type="EC" id="2.5.1.3" evidence="9"/>
<dbReference type="SUPFAM" id="SSF51391">
    <property type="entry name" value="Thiamin phosphate synthase"/>
    <property type="match status" value="1"/>
</dbReference>
<comment type="catalytic activity">
    <reaction evidence="8 9 10">
        <text>2-[(2R,5Z)-2-carboxy-4-methylthiazol-5(2H)-ylidene]ethyl phosphate + 4-amino-2-methyl-5-(diphosphooxymethyl)pyrimidine + 2 H(+) = thiamine phosphate + CO2 + diphosphate</text>
        <dbReference type="Rhea" id="RHEA:47844"/>
        <dbReference type="ChEBI" id="CHEBI:15378"/>
        <dbReference type="ChEBI" id="CHEBI:16526"/>
        <dbReference type="ChEBI" id="CHEBI:33019"/>
        <dbReference type="ChEBI" id="CHEBI:37575"/>
        <dbReference type="ChEBI" id="CHEBI:57841"/>
        <dbReference type="ChEBI" id="CHEBI:62899"/>
        <dbReference type="EC" id="2.5.1.3"/>
    </reaction>
</comment>
<keyword evidence="4 9" id="KW-0460">Magnesium</keyword>
<evidence type="ECO:0000256" key="10">
    <source>
        <dbReference type="RuleBase" id="RU003826"/>
    </source>
</evidence>
<evidence type="ECO:0000256" key="2">
    <source>
        <dbReference type="ARBA" id="ARBA00022679"/>
    </source>
</evidence>
<feature type="binding site" evidence="9">
    <location>
        <position position="139"/>
    </location>
    <ligand>
        <name>4-amino-2-methyl-5-(diphosphooxymethyl)pyrimidine</name>
        <dbReference type="ChEBI" id="CHEBI:57841"/>
    </ligand>
</feature>
<dbReference type="InterPro" id="IPR036206">
    <property type="entry name" value="ThiamineP_synth_sf"/>
</dbReference>
<comment type="catalytic activity">
    <reaction evidence="6 9 10">
        <text>4-methyl-5-(2-phosphooxyethyl)-thiazole + 4-amino-2-methyl-5-(diphosphooxymethyl)pyrimidine + H(+) = thiamine phosphate + diphosphate</text>
        <dbReference type="Rhea" id="RHEA:22328"/>
        <dbReference type="ChEBI" id="CHEBI:15378"/>
        <dbReference type="ChEBI" id="CHEBI:33019"/>
        <dbReference type="ChEBI" id="CHEBI:37575"/>
        <dbReference type="ChEBI" id="CHEBI:57841"/>
        <dbReference type="ChEBI" id="CHEBI:58296"/>
        <dbReference type="EC" id="2.5.1.3"/>
    </reaction>
</comment>
<dbReference type="GO" id="GO:0009229">
    <property type="term" value="P:thiamine diphosphate biosynthetic process"/>
    <property type="evidence" value="ECO:0007669"/>
    <property type="project" value="UniProtKB-UniRule"/>
</dbReference>
<evidence type="ECO:0000313" key="14">
    <source>
        <dbReference type="Proteomes" id="UP000216857"/>
    </source>
</evidence>
<evidence type="ECO:0000256" key="6">
    <source>
        <dbReference type="ARBA" id="ARBA00047334"/>
    </source>
</evidence>
<feature type="binding site" evidence="9">
    <location>
        <position position="91"/>
    </location>
    <ligand>
        <name>Mg(2+)</name>
        <dbReference type="ChEBI" id="CHEBI:18420"/>
    </ligand>
</feature>
<dbReference type="RefSeq" id="WP_094849172.1">
    <property type="nucleotide sequence ID" value="NZ_NEVJ01000003.1"/>
</dbReference>
<dbReference type="GO" id="GO:0000287">
    <property type="term" value="F:magnesium ion binding"/>
    <property type="evidence" value="ECO:0007669"/>
    <property type="project" value="UniProtKB-UniRule"/>
</dbReference>
<comment type="function">
    <text evidence="9">Condenses 4-methyl-5-(beta-hydroxyethyl)thiazole monophosphate (THZ-P) and 2-methyl-4-amino-5-hydroxymethyl pyrimidine pyrophosphate (HMP-PP) to form thiamine monophosphate (TMP).</text>
</comment>
<accession>A0A261R731</accession>
<evidence type="ECO:0000256" key="1">
    <source>
        <dbReference type="ARBA" id="ARBA00005165"/>
    </source>
</evidence>
<reference evidence="13" key="1">
    <citation type="submission" date="2017-05" db="EMBL/GenBank/DDBJ databases">
        <title>Complete and WGS of Bordetella genogroups.</title>
        <authorList>
            <person name="Spilker T."/>
            <person name="Lipuma J."/>
        </authorList>
    </citation>
    <scope>NUCLEOTIDE SEQUENCE</scope>
    <source>
        <strain evidence="13">AU21707</strain>
    </source>
</reference>
<proteinExistence type="inferred from homology"/>
<dbReference type="UniPathway" id="UPA00060">
    <property type="reaction ID" value="UER00141"/>
</dbReference>
<keyword evidence="14" id="KW-1185">Reference proteome</keyword>
<keyword evidence="3 9" id="KW-0479">Metal-binding</keyword>
<dbReference type="Gene3D" id="3.20.20.70">
    <property type="entry name" value="Aldolase class I"/>
    <property type="match status" value="1"/>
</dbReference>
<feature type="binding site" evidence="9">
    <location>
        <position position="72"/>
    </location>
    <ligand>
        <name>Mg(2+)</name>
        <dbReference type="ChEBI" id="CHEBI:18420"/>
    </ligand>
</feature>
<dbReference type="GO" id="GO:0005737">
    <property type="term" value="C:cytoplasm"/>
    <property type="evidence" value="ECO:0007669"/>
    <property type="project" value="TreeGrafter"/>
</dbReference>
<feature type="binding site" evidence="9">
    <location>
        <begin position="39"/>
        <end position="43"/>
    </location>
    <ligand>
        <name>4-amino-2-methyl-5-(diphosphooxymethyl)pyrimidine</name>
        <dbReference type="ChEBI" id="CHEBI:57841"/>
    </ligand>
</feature>
<protein>
    <recommendedName>
        <fullName evidence="9">Thiamine-phosphate synthase</fullName>
        <shortName evidence="9">TP synthase</shortName>
        <shortName evidence="9">TPS</shortName>
        <ecNumber evidence="9">2.5.1.3</ecNumber>
    </recommendedName>
    <alternativeName>
        <fullName evidence="9">Thiamine-phosphate pyrophosphorylase</fullName>
        <shortName evidence="9">TMP pyrophosphorylase</shortName>
        <shortName evidence="9">TMP-PPase</shortName>
    </alternativeName>
</protein>
<evidence type="ECO:0000259" key="12">
    <source>
        <dbReference type="Pfam" id="PF02581"/>
    </source>
</evidence>
<sequence>MTSLRFPRGLYGVTPEWDDTGRLLRAVKQAAAGGMRSLQLRRKDVPAATRREQAQALAPLCRELGVVFLVNDHWELALEVGADGVHLGRGDGDLAQVRAQAPDLIIGASCYDDIERARAMLEAGADYIAFGAVFPSPTKPAAVRAPLSLFAQAVALAQSRPAPRPAVVAIGGITPSNAALVAQAGADAVAVITGVFEAPDIGLAAAECARPFLSPLSPQSPLTAPPSRGESAG</sequence>
<evidence type="ECO:0000256" key="4">
    <source>
        <dbReference type="ARBA" id="ARBA00022842"/>
    </source>
</evidence>
<dbReference type="HAMAP" id="MF_00097">
    <property type="entry name" value="TMP_synthase"/>
    <property type="match status" value="1"/>
</dbReference>
<dbReference type="InterPro" id="IPR034291">
    <property type="entry name" value="TMP_synthase"/>
</dbReference>
<dbReference type="CDD" id="cd00564">
    <property type="entry name" value="TMP_TenI"/>
    <property type="match status" value="1"/>
</dbReference>
<feature type="domain" description="Thiamine phosphate synthase/TenI" evidence="12">
    <location>
        <begin position="10"/>
        <end position="195"/>
    </location>
</feature>
<dbReference type="NCBIfam" id="TIGR00693">
    <property type="entry name" value="thiE"/>
    <property type="match status" value="1"/>
</dbReference>
<evidence type="ECO:0000256" key="5">
    <source>
        <dbReference type="ARBA" id="ARBA00022977"/>
    </source>
</evidence>
<dbReference type="Pfam" id="PF02581">
    <property type="entry name" value="TMP-TENI"/>
    <property type="match status" value="1"/>
</dbReference>
<gene>
    <name evidence="9" type="primary">thiE</name>
    <name evidence="13" type="ORF">CAL26_24180</name>
</gene>
<dbReference type="GO" id="GO:0004789">
    <property type="term" value="F:thiamine-phosphate diphosphorylase activity"/>
    <property type="evidence" value="ECO:0007669"/>
    <property type="project" value="UniProtKB-UniRule"/>
</dbReference>
<evidence type="ECO:0000256" key="9">
    <source>
        <dbReference type="HAMAP-Rule" id="MF_00097"/>
    </source>
</evidence>
<evidence type="ECO:0000256" key="3">
    <source>
        <dbReference type="ARBA" id="ARBA00022723"/>
    </source>
</evidence>
<dbReference type="Proteomes" id="UP000216857">
    <property type="component" value="Unassembled WGS sequence"/>
</dbReference>
<comment type="cofactor">
    <cofactor evidence="9">
        <name>Mg(2+)</name>
        <dbReference type="ChEBI" id="CHEBI:18420"/>
    </cofactor>
    <text evidence="9">Binds 1 Mg(2+) ion per subunit.</text>
</comment>
<keyword evidence="5 9" id="KW-0784">Thiamine biosynthesis</keyword>
<comment type="catalytic activity">
    <reaction evidence="7 9 10">
        <text>2-(2-carboxy-4-methylthiazol-5-yl)ethyl phosphate + 4-amino-2-methyl-5-(diphosphooxymethyl)pyrimidine + 2 H(+) = thiamine phosphate + CO2 + diphosphate</text>
        <dbReference type="Rhea" id="RHEA:47848"/>
        <dbReference type="ChEBI" id="CHEBI:15378"/>
        <dbReference type="ChEBI" id="CHEBI:16526"/>
        <dbReference type="ChEBI" id="CHEBI:33019"/>
        <dbReference type="ChEBI" id="CHEBI:37575"/>
        <dbReference type="ChEBI" id="CHEBI:57841"/>
        <dbReference type="ChEBI" id="CHEBI:62890"/>
        <dbReference type="EC" id="2.5.1.3"/>
    </reaction>
</comment>
<comment type="caution">
    <text evidence="13">The sequence shown here is derived from an EMBL/GenBank/DDBJ whole genome shotgun (WGS) entry which is preliminary data.</text>
</comment>
<evidence type="ECO:0000256" key="8">
    <source>
        <dbReference type="ARBA" id="ARBA00047883"/>
    </source>
</evidence>
<feature type="binding site" evidence="9">
    <location>
        <begin position="192"/>
        <end position="193"/>
    </location>
    <ligand>
        <name>2-[(2R,5Z)-2-carboxy-4-methylthiazol-5(2H)-ylidene]ethyl phosphate</name>
        <dbReference type="ChEBI" id="CHEBI:62899"/>
    </ligand>
</feature>
<comment type="pathway">
    <text evidence="1 9 11">Cofactor biosynthesis; thiamine diphosphate biosynthesis; thiamine phosphate from 4-amino-2-methyl-5-diphosphomethylpyrimidine and 4-methyl-5-(2-phosphoethyl)-thiazole: step 1/1.</text>
</comment>
<feature type="binding site" evidence="9">
    <location>
        <position position="71"/>
    </location>
    <ligand>
        <name>4-amino-2-methyl-5-(diphosphooxymethyl)pyrimidine</name>
        <dbReference type="ChEBI" id="CHEBI:57841"/>
    </ligand>
</feature>
<feature type="binding site" evidence="9">
    <location>
        <begin position="136"/>
        <end position="138"/>
    </location>
    <ligand>
        <name>2-[(2R,5Z)-2-carboxy-4-methylthiazol-5(2H)-ylidene]ethyl phosphate</name>
        <dbReference type="ChEBI" id="CHEBI:62899"/>
    </ligand>
</feature>